<dbReference type="Pfam" id="PF01276">
    <property type="entry name" value="OKR_DC_1"/>
    <property type="match status" value="1"/>
</dbReference>
<keyword evidence="7" id="KW-1185">Reference proteome</keyword>
<dbReference type="InterPro" id="IPR015422">
    <property type="entry name" value="PyrdxlP-dep_Trfase_small"/>
</dbReference>
<evidence type="ECO:0000313" key="6">
    <source>
        <dbReference type="EMBL" id="MEM5340183.1"/>
    </source>
</evidence>
<accession>A0ABU9R085</accession>
<dbReference type="PIRSF" id="PIRSF009393">
    <property type="entry name" value="Orn_decarb"/>
    <property type="match status" value="1"/>
</dbReference>
<dbReference type="Pfam" id="PF03711">
    <property type="entry name" value="OKR_DC_1_C"/>
    <property type="match status" value="1"/>
</dbReference>
<evidence type="ECO:0000256" key="3">
    <source>
        <dbReference type="ARBA" id="ARBA00022898"/>
    </source>
</evidence>
<dbReference type="EMBL" id="JAZHGA010000006">
    <property type="protein sequence ID" value="MEM5340183.1"/>
    <property type="molecule type" value="Genomic_DNA"/>
</dbReference>
<dbReference type="PROSITE" id="PS00703">
    <property type="entry name" value="OKR_DC_1"/>
    <property type="match status" value="1"/>
</dbReference>
<dbReference type="Gene3D" id="3.40.50.2300">
    <property type="match status" value="1"/>
</dbReference>
<dbReference type="PANTHER" id="PTHR45229:SF3">
    <property type="entry name" value="BIODEGRADATIVE ARGININE DECARBOXYLASE"/>
    <property type="match status" value="1"/>
</dbReference>
<organism evidence="6 7">
    <name type="scientific">Paraburkholderia azotifigens</name>
    <dbReference type="NCBI Taxonomy" id="2057004"/>
    <lineage>
        <taxon>Bacteria</taxon>
        <taxon>Pseudomonadati</taxon>
        <taxon>Pseudomonadota</taxon>
        <taxon>Betaproteobacteria</taxon>
        <taxon>Burkholderiales</taxon>
        <taxon>Burkholderiaceae</taxon>
        <taxon>Paraburkholderia</taxon>
    </lineage>
</organism>
<protein>
    <submittedName>
        <fullName evidence="6">Ornithine decarboxylase</fullName>
        <ecNumber evidence="6">4.1.1.17</ecNumber>
    </submittedName>
</protein>
<dbReference type="InterPro" id="IPR015424">
    <property type="entry name" value="PyrdxlP-dep_Trfase"/>
</dbReference>
<dbReference type="InterPro" id="IPR000310">
    <property type="entry name" value="Orn/Lys/Arg_deCO2ase_major_dom"/>
</dbReference>
<keyword evidence="3" id="KW-0663">Pyridoxal phosphate</keyword>
<dbReference type="RefSeq" id="WP_342958773.1">
    <property type="nucleotide sequence ID" value="NZ_JAZHFZ010000009.1"/>
</dbReference>
<dbReference type="EC" id="4.1.1.17" evidence="6"/>
<dbReference type="SUPFAM" id="SSF53383">
    <property type="entry name" value="PLP-dependent transferases"/>
    <property type="match status" value="1"/>
</dbReference>
<dbReference type="NCBIfam" id="NF010092">
    <property type="entry name" value="PRK13578.1"/>
    <property type="match status" value="1"/>
</dbReference>
<evidence type="ECO:0000256" key="4">
    <source>
        <dbReference type="ARBA" id="ARBA00023239"/>
    </source>
</evidence>
<dbReference type="Gene3D" id="3.90.1150.10">
    <property type="entry name" value="Aspartate Aminotransferase, domain 1"/>
    <property type="match status" value="1"/>
</dbReference>
<comment type="caution">
    <text evidence="6">The sequence shown here is derived from an EMBL/GenBank/DDBJ whole genome shotgun (WGS) entry which is preliminary data.</text>
</comment>
<comment type="similarity">
    <text evidence="1">Belongs to the Orn/Lys/Arg decarboxylase class-I family.</text>
</comment>
<dbReference type="InterPro" id="IPR036633">
    <property type="entry name" value="Prn/Lys/Arg_de-COase_C_sf"/>
</dbReference>
<dbReference type="PANTHER" id="PTHR45229">
    <property type="entry name" value="CONSTITUTIVE ORNITHINE DECARBOXYLASE"/>
    <property type="match status" value="1"/>
</dbReference>
<dbReference type="InterPro" id="IPR011193">
    <property type="entry name" value="Orn/lys/arg_de-COase"/>
</dbReference>
<evidence type="ECO:0000259" key="5">
    <source>
        <dbReference type="PROSITE" id="PS00703"/>
    </source>
</evidence>
<evidence type="ECO:0000256" key="1">
    <source>
        <dbReference type="ARBA" id="ARBA00010671"/>
    </source>
</evidence>
<keyword evidence="4 6" id="KW-0456">Lyase</keyword>
<dbReference type="GO" id="GO:0004586">
    <property type="term" value="F:ornithine decarboxylase activity"/>
    <property type="evidence" value="ECO:0007669"/>
    <property type="project" value="UniProtKB-EC"/>
</dbReference>
<reference evidence="6 7" key="1">
    <citation type="submission" date="2024-01" db="EMBL/GenBank/DDBJ databases">
        <title>The diversity of rhizobia nodulating Mimosa spp. in eleven states of Brazil covering several biomes is determined by host plant, location, and edaphic factors.</title>
        <authorList>
            <person name="Rouws L."/>
            <person name="Barauna A."/>
            <person name="Beukes C."/>
            <person name="De Faria S.M."/>
            <person name="Gross E."/>
            <person name="Dos Reis Junior F.B."/>
            <person name="Simon M."/>
            <person name="Maluk M."/>
            <person name="Odee D.W."/>
            <person name="Kenicer G."/>
            <person name="Young J.P.W."/>
            <person name="Reis V.M."/>
            <person name="Zilli J."/>
            <person name="James E.K."/>
        </authorList>
    </citation>
    <scope>NUCLEOTIDE SEQUENCE [LARGE SCALE GENOMIC DNA]</scope>
    <source>
        <strain evidence="6 7">JPY530</strain>
    </source>
</reference>
<keyword evidence="2" id="KW-0210">Decarboxylase</keyword>
<dbReference type="InterPro" id="IPR015421">
    <property type="entry name" value="PyrdxlP-dep_Trfase_major"/>
</dbReference>
<evidence type="ECO:0000256" key="2">
    <source>
        <dbReference type="ARBA" id="ARBA00022793"/>
    </source>
</evidence>
<dbReference type="Pfam" id="PF03709">
    <property type="entry name" value="OKR_DC_1_N"/>
    <property type="match status" value="1"/>
</dbReference>
<gene>
    <name evidence="6" type="primary">speC</name>
    <name evidence="6" type="ORF">V4C56_11140</name>
</gene>
<proteinExistence type="inferred from homology"/>
<evidence type="ECO:0000313" key="7">
    <source>
        <dbReference type="Proteomes" id="UP001481677"/>
    </source>
</evidence>
<dbReference type="Proteomes" id="UP001481677">
    <property type="component" value="Unassembled WGS sequence"/>
</dbReference>
<feature type="domain" description="Orn/Lys/Arg decarboxylases family 1 pyridoxal-P attachment site" evidence="5">
    <location>
        <begin position="391"/>
        <end position="405"/>
    </location>
</feature>
<name>A0ABU9R085_9BURK</name>
<dbReference type="SUPFAM" id="SSF55904">
    <property type="entry name" value="Ornithine decarboxylase C-terminal domain"/>
    <property type="match status" value="1"/>
</dbReference>
<dbReference type="InterPro" id="IPR008286">
    <property type="entry name" value="Prn/Lys/Arg_de-COase_C"/>
</dbReference>
<dbReference type="Gene3D" id="3.40.640.10">
    <property type="entry name" value="Type I PLP-dependent aspartate aminotransferase-like (Major domain)"/>
    <property type="match status" value="1"/>
</dbReference>
<sequence>MVSFSLRSPTIPIPFRKLLKVVAIVDADNAQTNELLAEISAENFRVEVTRNLKRDINEDADVGAYIVLVDGERLTGARDLALSVRALGFRTPLWALANTHRLSDLAVVGELGEIDGYIYLGQQTPAFYARQVTASLVKYGMSLLPPFFGGLVAYDAEANIAFDCPGHQGGQFYRKSPAGQLFFKHFGESIFRNDLCNADVQLGDLLIHEGAAADAERHAAAVFGADQTYFVLNGTSTSNKIVTGGVLRRGDLVLFDRNNHKSLHQGALVQAGAIPVFLPTARNAFGMIGAVDWSAWDESYLREQIRANPLVKDSGRSTAERPFRLACIQLATYDGTVYNVRKVLEKIGHLCDYVLWDEAWIGYNAFHPLFEDHSPMRLQQLTPEMRGLFSTQSVHKQGAGFSQASQIHKRDDHIRGQKRYIEHKRFNESFLIHASTSPFYPLFASLDVNAKVHEGKAGEMLWDGCIDLAIEARKKLRQFVHHYEATGATHREKWFFDPFVPDVVNIRDSKFTADASAVAWEDLPTDVIKHEQQCWEFSPEARWHGYEGYADGYAMVDPNKLNLLTPGIDRRTGEYLDFGVPATVVANYLREEGIVPEKCDLNSVLFLMTPAEDESKLNTLIARLVKFKNLWDRDAPLVEVLPTLYAAHSQRYEGYSLRQICNEMHGFYREANVKNLQRLCFRASSFPELAMSPEEAYEALVANRVDYVPLDSARNRVSATLALIYPPGIGVVLPGERWDDRAQPMLDYFMAFQESFNRFPGFNYEVQGVFQEREDGRIRFYTYVVQE</sequence>
<dbReference type="Gene3D" id="3.90.100.10">
    <property type="entry name" value="Orn/Lys/Arg decarboxylase, C-terminal domain"/>
    <property type="match status" value="1"/>
</dbReference>
<dbReference type="InterPro" id="IPR005308">
    <property type="entry name" value="OKR_de-COase_N"/>
</dbReference>